<dbReference type="InterPro" id="IPR044141">
    <property type="entry name" value="AhpF_NTD_C"/>
</dbReference>
<evidence type="ECO:0000256" key="7">
    <source>
        <dbReference type="ARBA" id="ARBA00023157"/>
    </source>
</evidence>
<dbReference type="Proteomes" id="UP000004191">
    <property type="component" value="Unassembled WGS sequence"/>
</dbReference>
<dbReference type="InterPro" id="IPR036188">
    <property type="entry name" value="FAD/NAD-bd_sf"/>
</dbReference>
<gene>
    <name evidence="13" type="ORF">HMPREF9709_01272</name>
</gene>
<evidence type="ECO:0000259" key="11">
    <source>
        <dbReference type="Pfam" id="PF07992"/>
    </source>
</evidence>
<comment type="subunit">
    <text evidence="2">Homodimer.</text>
</comment>
<dbReference type="SUPFAM" id="SSF51905">
    <property type="entry name" value="FAD/NAD(P)-binding domain"/>
    <property type="match status" value="1"/>
</dbReference>
<dbReference type="GO" id="GO:0000302">
    <property type="term" value="P:response to reactive oxygen species"/>
    <property type="evidence" value="ECO:0007669"/>
    <property type="project" value="InterPro"/>
</dbReference>
<keyword evidence="5" id="KW-0560">Oxidoreductase</keyword>
<dbReference type="CDD" id="cd02974">
    <property type="entry name" value="AhpF_NTD_N"/>
    <property type="match status" value="1"/>
</dbReference>
<dbReference type="FunFam" id="3.50.50.60:FF:000007">
    <property type="entry name" value="Alkyl hydroperoxide reductase, F subunit"/>
    <property type="match status" value="1"/>
</dbReference>
<dbReference type="Gene3D" id="3.40.30.80">
    <property type="match status" value="1"/>
</dbReference>
<dbReference type="GO" id="GO:0016668">
    <property type="term" value="F:oxidoreductase activity, acting on a sulfur group of donors, NAD(P) as acceptor"/>
    <property type="evidence" value="ECO:0007669"/>
    <property type="project" value="UniProtKB-ARBA"/>
</dbReference>
<dbReference type="PRINTS" id="PR00368">
    <property type="entry name" value="FADPNR"/>
</dbReference>
<dbReference type="PANTHER" id="PTHR48105">
    <property type="entry name" value="THIOREDOXIN REDUCTASE 1-RELATED-RELATED"/>
    <property type="match status" value="1"/>
</dbReference>
<dbReference type="InterPro" id="IPR012336">
    <property type="entry name" value="Thioredoxin-like_fold"/>
</dbReference>
<dbReference type="InterPro" id="IPR008255">
    <property type="entry name" value="Pyr_nucl-diS_OxRdtase_2_AS"/>
</dbReference>
<keyword evidence="8 10" id="KW-0676">Redox-active center</keyword>
<evidence type="ECO:0000256" key="1">
    <source>
        <dbReference type="ARBA" id="ARBA00009333"/>
    </source>
</evidence>
<dbReference type="HOGENOM" id="CLU_031864_4_2_9"/>
<dbReference type="GO" id="GO:0051287">
    <property type="term" value="F:NAD binding"/>
    <property type="evidence" value="ECO:0007669"/>
    <property type="project" value="InterPro"/>
</dbReference>
<reference evidence="13 14" key="1">
    <citation type="submission" date="2012-01" db="EMBL/GenBank/DDBJ databases">
        <title>The Genome Sequence of Helcococcus kunzii ATCC 51366.</title>
        <authorList>
            <consortium name="The Broad Institute Genome Sequencing Platform"/>
            <person name="Earl A."/>
            <person name="Ward D."/>
            <person name="Feldgarden M."/>
            <person name="Gevers D."/>
            <person name="Huys G."/>
            <person name="Young S.K."/>
            <person name="Zeng Q."/>
            <person name="Gargeya S."/>
            <person name="Fitzgerald M."/>
            <person name="Haas B."/>
            <person name="Abouelleil A."/>
            <person name="Alvarado L."/>
            <person name="Arachchi H.M."/>
            <person name="Berlin A."/>
            <person name="Chapman S.B."/>
            <person name="Gearin G."/>
            <person name="Goldberg J."/>
            <person name="Griggs A."/>
            <person name="Gujja S."/>
            <person name="Hansen M."/>
            <person name="Heiman D."/>
            <person name="Howarth C."/>
            <person name="Larimer J."/>
            <person name="Lui A."/>
            <person name="MacDonald P.J.P."/>
            <person name="McCowen C."/>
            <person name="Montmayeur A."/>
            <person name="Murphy C."/>
            <person name="Neiman D."/>
            <person name="Pearson M."/>
            <person name="Priest M."/>
            <person name="Roberts A."/>
            <person name="Saif S."/>
            <person name="Shea T."/>
            <person name="Sisk P."/>
            <person name="Stolte C."/>
            <person name="Sykes S."/>
            <person name="Wortman J."/>
            <person name="Nusbaum C."/>
            <person name="Birren B."/>
        </authorList>
    </citation>
    <scope>NUCLEOTIDE SEQUENCE [LARGE SCALE GENOMIC DNA]</scope>
    <source>
        <strain evidence="13 14">ATCC 51366</strain>
    </source>
</reference>
<evidence type="ECO:0000256" key="2">
    <source>
        <dbReference type="ARBA" id="ARBA00011738"/>
    </source>
</evidence>
<comment type="cofactor">
    <cofactor evidence="9">
        <name>FAD</name>
        <dbReference type="ChEBI" id="CHEBI:57692"/>
    </cofactor>
    <text evidence="9">Binds 1 FAD per subunit.</text>
</comment>
<dbReference type="GO" id="GO:0005829">
    <property type="term" value="C:cytosol"/>
    <property type="evidence" value="ECO:0007669"/>
    <property type="project" value="UniProtKB-ARBA"/>
</dbReference>
<evidence type="ECO:0000256" key="4">
    <source>
        <dbReference type="ARBA" id="ARBA00022827"/>
    </source>
</evidence>
<evidence type="ECO:0000256" key="3">
    <source>
        <dbReference type="ARBA" id="ARBA00022630"/>
    </source>
</evidence>
<keyword evidence="4 9" id="KW-0274">FAD</keyword>
<keyword evidence="14" id="KW-1185">Reference proteome</keyword>
<name>H3NPK0_9FIRM</name>
<dbReference type="NCBIfam" id="TIGR03140">
    <property type="entry name" value="AhpF"/>
    <property type="match status" value="1"/>
</dbReference>
<dbReference type="RefSeq" id="WP_005398787.1">
    <property type="nucleotide sequence ID" value="NZ_JH601088.1"/>
</dbReference>
<dbReference type="PROSITE" id="PS00573">
    <property type="entry name" value="PYRIDINE_REDOX_2"/>
    <property type="match status" value="1"/>
</dbReference>
<dbReference type="Pfam" id="PF13192">
    <property type="entry name" value="Thioredoxin_3"/>
    <property type="match status" value="1"/>
</dbReference>
<dbReference type="GeneID" id="96999242"/>
<dbReference type="AlphaFoldDB" id="H3NPK0"/>
<keyword evidence="7 10" id="KW-1015">Disulfide bond</keyword>
<dbReference type="Pfam" id="PF07992">
    <property type="entry name" value="Pyr_redox_2"/>
    <property type="match status" value="1"/>
</dbReference>
<dbReference type="PROSITE" id="PS51354">
    <property type="entry name" value="GLUTAREDOXIN_2"/>
    <property type="match status" value="1"/>
</dbReference>
<proteinExistence type="inferred from homology"/>
<dbReference type="InterPro" id="IPR036249">
    <property type="entry name" value="Thioredoxin-like_sf"/>
</dbReference>
<dbReference type="InterPro" id="IPR044142">
    <property type="entry name" value="AhpF_NTD_N"/>
</dbReference>
<feature type="domain" description="Thioredoxin-like fold" evidence="12">
    <location>
        <begin position="123"/>
        <end position="191"/>
    </location>
</feature>
<dbReference type="InterPro" id="IPR012081">
    <property type="entry name" value="Alkyl_hydroperoxide_Rdtase_suF"/>
</dbReference>
<dbReference type="GO" id="GO:0032991">
    <property type="term" value="C:protein-containing complex"/>
    <property type="evidence" value="ECO:0007669"/>
    <property type="project" value="UniProtKB-ARBA"/>
</dbReference>
<dbReference type="PATRIC" id="fig|883114.3.peg.1263"/>
<evidence type="ECO:0000256" key="9">
    <source>
        <dbReference type="PIRSR" id="PIRSR000238-1"/>
    </source>
</evidence>
<dbReference type="GO" id="GO:0102039">
    <property type="term" value="F:NADH-dependent peroxiredoxin activity"/>
    <property type="evidence" value="ECO:0007669"/>
    <property type="project" value="InterPro"/>
</dbReference>
<feature type="binding site" evidence="9">
    <location>
        <begin position="210"/>
        <end position="225"/>
    </location>
    <ligand>
        <name>FAD</name>
        <dbReference type="ChEBI" id="CHEBI:57692"/>
    </ligand>
</feature>
<keyword evidence="6 9" id="KW-0520">NAD</keyword>
<feature type="binding site" evidence="9">
    <location>
        <begin position="469"/>
        <end position="479"/>
    </location>
    <ligand>
        <name>FAD</name>
        <dbReference type="ChEBI" id="CHEBI:57692"/>
    </ligand>
</feature>
<evidence type="ECO:0000256" key="6">
    <source>
        <dbReference type="ARBA" id="ARBA00023027"/>
    </source>
</evidence>
<dbReference type="PRINTS" id="PR00469">
    <property type="entry name" value="PNDRDTASEII"/>
</dbReference>
<dbReference type="InterPro" id="IPR023753">
    <property type="entry name" value="FAD/NAD-binding_dom"/>
</dbReference>
<dbReference type="OrthoDB" id="9806179at2"/>
<keyword evidence="3" id="KW-0285">Flavoprotein</keyword>
<dbReference type="Gene3D" id="3.50.50.60">
    <property type="entry name" value="FAD/NAD(P)-binding domain"/>
    <property type="match status" value="2"/>
</dbReference>
<evidence type="ECO:0000313" key="13">
    <source>
        <dbReference type="EMBL" id="EHR33228.1"/>
    </source>
</evidence>
<dbReference type="eggNOG" id="COG3634">
    <property type="taxonomic scope" value="Bacteria"/>
</dbReference>
<keyword evidence="9" id="KW-0521">NADP</keyword>
<comment type="similarity">
    <text evidence="1">Belongs to the class-II pyridine nucleotide-disulfide oxidoreductase family.</text>
</comment>
<dbReference type="GO" id="GO:0050660">
    <property type="term" value="F:flavin adenine dinucleotide binding"/>
    <property type="evidence" value="ECO:0007669"/>
    <property type="project" value="InterPro"/>
</dbReference>
<dbReference type="STRING" id="883114.HMPREF9709_01272"/>
<dbReference type="CDD" id="cd03026">
    <property type="entry name" value="AhpF_NTD_C"/>
    <property type="match status" value="1"/>
</dbReference>
<evidence type="ECO:0000313" key="14">
    <source>
        <dbReference type="Proteomes" id="UP000004191"/>
    </source>
</evidence>
<dbReference type="InterPro" id="IPR050097">
    <property type="entry name" value="Ferredoxin-NADP_redctase_2"/>
</dbReference>
<evidence type="ECO:0000256" key="8">
    <source>
        <dbReference type="ARBA" id="ARBA00023284"/>
    </source>
</evidence>
<feature type="disulfide bond" description="Redox-active" evidence="10">
    <location>
        <begin position="337"/>
        <end position="340"/>
    </location>
</feature>
<organism evidence="13 14">
    <name type="scientific">Helcococcus kunzii ATCC 51366</name>
    <dbReference type="NCBI Taxonomy" id="883114"/>
    <lineage>
        <taxon>Bacteria</taxon>
        <taxon>Bacillati</taxon>
        <taxon>Bacillota</taxon>
        <taxon>Tissierellia</taxon>
        <taxon>Tissierellales</taxon>
        <taxon>Peptoniphilaceae</taxon>
        <taxon>Helcococcus</taxon>
    </lineage>
</organism>
<feature type="binding site" evidence="9">
    <location>
        <begin position="349"/>
        <end position="363"/>
    </location>
    <ligand>
        <name>NAD(+)</name>
        <dbReference type="ChEBI" id="CHEBI:57540"/>
    </ligand>
</feature>
<accession>H3NPK0</accession>
<dbReference type="PIRSF" id="PIRSF000238">
    <property type="entry name" value="AhpF"/>
    <property type="match status" value="1"/>
</dbReference>
<feature type="domain" description="FAD/NAD(P)-binding" evidence="11">
    <location>
        <begin position="210"/>
        <end position="495"/>
    </location>
</feature>
<dbReference type="EMBL" id="AGEI01000024">
    <property type="protein sequence ID" value="EHR33228.1"/>
    <property type="molecule type" value="Genomic_DNA"/>
</dbReference>
<protein>
    <submittedName>
        <fullName evidence="13">Alkyl hydroperoxide reductase, F subunit</fullName>
    </submittedName>
</protein>
<evidence type="ECO:0000256" key="10">
    <source>
        <dbReference type="PIRSR" id="PIRSR000238-2"/>
    </source>
</evidence>
<evidence type="ECO:0000259" key="12">
    <source>
        <dbReference type="Pfam" id="PF13192"/>
    </source>
</evidence>
<comment type="caution">
    <text evidence="13">The sequence shown here is derived from an EMBL/GenBank/DDBJ whole genome shotgun (WGS) entry which is preliminary data.</text>
</comment>
<sequence length="510" mass="55094">MILDSNLQNQLSQYLELLENPIEIVASLDDSDNSNKMKEFLSEISNLSDKITVKEEKLSMTPSFTVNRENEETGIVFSGIPLGHEFESLVLALLQVGGRAPKISEEQVKRIKDIDEELNFETIVSLTCHNCPDVVQSLNIMSVLNPKIKHTMIEGGAFQDLVEERGVMAVPTIFLNGEELMGGRTNLDQILDKVAGAKSSNSIKNVENLDVLIIGGGPAAGAAAIYTARKGLKTAIVCDEFGGQVTETLGIENIIGTAYTEGPKYMEQVKSHIKEYDIQLFEGYRAEDIERNDNISVKLDNGQELNAKTAIIATGARWRLLGIPGEKEYKNKGIAYCVHCDGPLFRDKKVAVIGGGNSGVEAAIDLAPIASEVVLIEFADKLKADNVLQDKLKSLDNVEIITNAQTTSIDGDSKVTGLTYTDRVSGDSISRDIDGCFIQVGLVPNTEFLGDKVEKTKMGEIIVNPEGQTSIEGVFAAGDCTDTAFKQIVIALGSGATAGLGANNYIVRNS</sequence>
<dbReference type="SUPFAM" id="SSF52833">
    <property type="entry name" value="Thioredoxin-like"/>
    <property type="match status" value="2"/>
</dbReference>
<evidence type="ECO:0000256" key="5">
    <source>
        <dbReference type="ARBA" id="ARBA00023002"/>
    </source>
</evidence>